<organism evidence="1 2">
    <name type="scientific">Elysia marginata</name>
    <dbReference type="NCBI Taxonomy" id="1093978"/>
    <lineage>
        <taxon>Eukaryota</taxon>
        <taxon>Metazoa</taxon>
        <taxon>Spiralia</taxon>
        <taxon>Lophotrochozoa</taxon>
        <taxon>Mollusca</taxon>
        <taxon>Gastropoda</taxon>
        <taxon>Heterobranchia</taxon>
        <taxon>Euthyneura</taxon>
        <taxon>Panpulmonata</taxon>
        <taxon>Sacoglossa</taxon>
        <taxon>Placobranchoidea</taxon>
        <taxon>Plakobranchidae</taxon>
        <taxon>Elysia</taxon>
    </lineage>
</organism>
<comment type="caution">
    <text evidence="1">The sequence shown here is derived from an EMBL/GenBank/DDBJ whole genome shotgun (WGS) entry which is preliminary data.</text>
</comment>
<protein>
    <submittedName>
        <fullName evidence="1">Ribosome-binding protein 1</fullName>
    </submittedName>
</protein>
<evidence type="ECO:0000313" key="2">
    <source>
        <dbReference type="Proteomes" id="UP000762676"/>
    </source>
</evidence>
<accession>A0AAV4EUW5</accession>
<proteinExistence type="predicted"/>
<reference evidence="1 2" key="1">
    <citation type="journal article" date="2021" name="Elife">
        <title>Chloroplast acquisition without the gene transfer in kleptoplastic sea slugs, Plakobranchus ocellatus.</title>
        <authorList>
            <person name="Maeda T."/>
            <person name="Takahashi S."/>
            <person name="Yoshida T."/>
            <person name="Shimamura S."/>
            <person name="Takaki Y."/>
            <person name="Nagai Y."/>
            <person name="Toyoda A."/>
            <person name="Suzuki Y."/>
            <person name="Arimoto A."/>
            <person name="Ishii H."/>
            <person name="Satoh N."/>
            <person name="Nishiyama T."/>
            <person name="Hasebe M."/>
            <person name="Maruyama T."/>
            <person name="Minagawa J."/>
            <person name="Obokata J."/>
            <person name="Shigenobu S."/>
        </authorList>
    </citation>
    <scope>NUCLEOTIDE SEQUENCE [LARGE SCALE GENOMIC DNA]</scope>
</reference>
<keyword evidence="2" id="KW-1185">Reference proteome</keyword>
<name>A0AAV4EUW5_9GAST</name>
<sequence length="225" mass="24965">MTARRDHRTEFGYNCRTEAIEKPLKESVPLARTEAIEKPLRESVPFARTGAIEKPLRESVPFARTEPPPLQLPLSLLENRIPKTEAIEKPLKGSVPLARTEAIEKLLRESVPLARTEAIEKPHKGSVPLARTEAIEKPLKESVPFARTEPPPLQRPLSLLENRYPMLGQRGGLVSASNSRSGGRRFDSRPSHVAIALEKKFTITFPSPPSCKMGTQLQASNVLVC</sequence>
<gene>
    <name evidence="1" type="ORF">ElyMa_003644200</name>
</gene>
<evidence type="ECO:0000313" key="1">
    <source>
        <dbReference type="EMBL" id="GFR64957.1"/>
    </source>
</evidence>
<dbReference type="EMBL" id="BMAT01007471">
    <property type="protein sequence ID" value="GFR64957.1"/>
    <property type="molecule type" value="Genomic_DNA"/>
</dbReference>
<dbReference type="Proteomes" id="UP000762676">
    <property type="component" value="Unassembled WGS sequence"/>
</dbReference>
<dbReference type="AlphaFoldDB" id="A0AAV4EUW5"/>